<dbReference type="GO" id="GO:0007608">
    <property type="term" value="P:sensory perception of smell"/>
    <property type="evidence" value="ECO:0007669"/>
    <property type="project" value="UniProtKB-KW"/>
</dbReference>
<feature type="transmembrane region" description="Helical" evidence="10">
    <location>
        <begin position="78"/>
        <end position="99"/>
    </location>
</feature>
<keyword evidence="9 10" id="KW-0807">Transducer</keyword>
<keyword evidence="5 10" id="KW-0552">Olfaction</keyword>
<keyword evidence="4 10" id="KW-0812">Transmembrane</keyword>
<evidence type="ECO:0000313" key="11">
    <source>
        <dbReference type="EMBL" id="KAL3287655.1"/>
    </source>
</evidence>
<keyword evidence="2" id="KW-1003">Cell membrane</keyword>
<dbReference type="Pfam" id="PF02949">
    <property type="entry name" value="7tm_6"/>
    <property type="match status" value="1"/>
</dbReference>
<dbReference type="GO" id="GO:0007165">
    <property type="term" value="P:signal transduction"/>
    <property type="evidence" value="ECO:0007669"/>
    <property type="project" value="UniProtKB-KW"/>
</dbReference>
<evidence type="ECO:0000256" key="3">
    <source>
        <dbReference type="ARBA" id="ARBA00022606"/>
    </source>
</evidence>
<organism evidence="11 12">
    <name type="scientific">Cryptolaemus montrouzieri</name>
    <dbReference type="NCBI Taxonomy" id="559131"/>
    <lineage>
        <taxon>Eukaryota</taxon>
        <taxon>Metazoa</taxon>
        <taxon>Ecdysozoa</taxon>
        <taxon>Arthropoda</taxon>
        <taxon>Hexapoda</taxon>
        <taxon>Insecta</taxon>
        <taxon>Pterygota</taxon>
        <taxon>Neoptera</taxon>
        <taxon>Endopterygota</taxon>
        <taxon>Coleoptera</taxon>
        <taxon>Polyphaga</taxon>
        <taxon>Cucujiformia</taxon>
        <taxon>Coccinelloidea</taxon>
        <taxon>Coccinellidae</taxon>
        <taxon>Scymninae</taxon>
        <taxon>Scymnini</taxon>
        <taxon>Cryptolaemus</taxon>
    </lineage>
</organism>
<feature type="transmembrane region" description="Helical" evidence="10">
    <location>
        <begin position="265"/>
        <end position="288"/>
    </location>
</feature>
<feature type="transmembrane region" description="Helical" evidence="10">
    <location>
        <begin position="206"/>
        <end position="225"/>
    </location>
</feature>
<evidence type="ECO:0000256" key="8">
    <source>
        <dbReference type="ARBA" id="ARBA00023170"/>
    </source>
</evidence>
<dbReference type="Proteomes" id="UP001516400">
    <property type="component" value="Unassembled WGS sequence"/>
</dbReference>
<dbReference type="InterPro" id="IPR004117">
    <property type="entry name" value="7tm6_olfct_rcpt"/>
</dbReference>
<dbReference type="EMBL" id="JABFTP020000185">
    <property type="protein sequence ID" value="KAL3287655.1"/>
    <property type="molecule type" value="Genomic_DNA"/>
</dbReference>
<accession>A0ABD2P9T9</accession>
<keyword evidence="8 10" id="KW-0675">Receptor</keyword>
<evidence type="ECO:0000313" key="12">
    <source>
        <dbReference type="Proteomes" id="UP001516400"/>
    </source>
</evidence>
<gene>
    <name evidence="11" type="ORF">HHI36_002122</name>
</gene>
<sequence>MDLVKKGKIKVFMKLIEIMHATNHSFESIENFDRMKLILFFLKFWAPVVLLQFIPIMGIFGYLYVATKEHLISEQLDSITILLLLCLVYSIMSIGLLRADKFALCMERMSDYSFGKPPEWDKMCKHLDILSTVLYYGSKFLIIVYASLMYHGSPYCGGKTRRDKGYLCGSVFPQWYPIEMDNILINTILCLSPGISYFLTNPTFSLYPLVVYGSVRFMVMKIRHLRGMLEKITKKQNQDNLVEDLRTCMKYYSFIIELGCKVNNFLGYALFPFYVLIPIVMALLAYEIIETKKIVHIISLVVWMASALATYLVGQYLETEASLLDYTVYNLPWYEMEPPLRRNVLMFLARTKKPLCLRVESTADMNNVLLLQIFKRFYSFLNFVIQMDRKNI</sequence>
<dbReference type="PANTHER" id="PTHR21137">
    <property type="entry name" value="ODORANT RECEPTOR"/>
    <property type="match status" value="1"/>
</dbReference>
<feature type="transmembrane region" description="Helical" evidence="10">
    <location>
        <begin position="44"/>
        <end position="66"/>
    </location>
</feature>
<protein>
    <recommendedName>
        <fullName evidence="10">Odorant receptor</fullName>
    </recommendedName>
</protein>
<evidence type="ECO:0000256" key="1">
    <source>
        <dbReference type="ARBA" id="ARBA00004651"/>
    </source>
</evidence>
<evidence type="ECO:0000256" key="5">
    <source>
        <dbReference type="ARBA" id="ARBA00022725"/>
    </source>
</evidence>
<keyword evidence="7 10" id="KW-0472">Membrane</keyword>
<evidence type="ECO:0000256" key="7">
    <source>
        <dbReference type="ARBA" id="ARBA00023136"/>
    </source>
</evidence>
<proteinExistence type="inferred from homology"/>
<evidence type="ECO:0000256" key="9">
    <source>
        <dbReference type="ARBA" id="ARBA00023224"/>
    </source>
</evidence>
<keyword evidence="3 10" id="KW-0716">Sensory transduction</keyword>
<name>A0ABD2P9T9_9CUCU</name>
<keyword evidence="6 10" id="KW-1133">Transmembrane helix</keyword>
<feature type="transmembrane region" description="Helical" evidence="10">
    <location>
        <begin position="294"/>
        <end position="314"/>
    </location>
</feature>
<comment type="subcellular location">
    <subcellularLocation>
        <location evidence="1 10">Cell membrane</location>
        <topology evidence="1 10">Multi-pass membrane protein</topology>
    </subcellularLocation>
</comment>
<evidence type="ECO:0000256" key="10">
    <source>
        <dbReference type="RuleBase" id="RU351113"/>
    </source>
</evidence>
<keyword evidence="12" id="KW-1185">Reference proteome</keyword>
<comment type="caution">
    <text evidence="10">Lacks conserved residue(s) required for the propagation of feature annotation.</text>
</comment>
<dbReference type="GO" id="GO:0005886">
    <property type="term" value="C:plasma membrane"/>
    <property type="evidence" value="ECO:0007669"/>
    <property type="project" value="UniProtKB-SubCell"/>
</dbReference>
<dbReference type="PANTHER" id="PTHR21137:SF35">
    <property type="entry name" value="ODORANT RECEPTOR 19A-RELATED"/>
    <property type="match status" value="1"/>
</dbReference>
<comment type="similarity">
    <text evidence="10">Belongs to the insect chemoreceptor superfamily. Heteromeric odorant receptor channel (TC 1.A.69) family.</text>
</comment>
<evidence type="ECO:0000256" key="6">
    <source>
        <dbReference type="ARBA" id="ARBA00022989"/>
    </source>
</evidence>
<dbReference type="AlphaFoldDB" id="A0ABD2P9T9"/>
<evidence type="ECO:0000256" key="2">
    <source>
        <dbReference type="ARBA" id="ARBA00022475"/>
    </source>
</evidence>
<evidence type="ECO:0000256" key="4">
    <source>
        <dbReference type="ARBA" id="ARBA00022692"/>
    </source>
</evidence>
<comment type="caution">
    <text evidence="11">The sequence shown here is derived from an EMBL/GenBank/DDBJ whole genome shotgun (WGS) entry which is preliminary data.</text>
</comment>
<reference evidence="11 12" key="1">
    <citation type="journal article" date="2021" name="BMC Biol.">
        <title>Horizontally acquired antibacterial genes associated with adaptive radiation of ladybird beetles.</title>
        <authorList>
            <person name="Li H.S."/>
            <person name="Tang X.F."/>
            <person name="Huang Y.H."/>
            <person name="Xu Z.Y."/>
            <person name="Chen M.L."/>
            <person name="Du X.Y."/>
            <person name="Qiu B.Y."/>
            <person name="Chen P.T."/>
            <person name="Zhang W."/>
            <person name="Slipinski A."/>
            <person name="Escalona H.E."/>
            <person name="Waterhouse R.M."/>
            <person name="Zwick A."/>
            <person name="Pang H."/>
        </authorList>
    </citation>
    <scope>NUCLEOTIDE SEQUENCE [LARGE SCALE GENOMIC DNA]</scope>
    <source>
        <strain evidence="11">SYSU2018</strain>
    </source>
</reference>